<gene>
    <name evidence="3" type="ORF">H5P30_10340</name>
</gene>
<organism evidence="3 4">
    <name type="scientific">Puniceicoccus vermicola</name>
    <dbReference type="NCBI Taxonomy" id="388746"/>
    <lineage>
        <taxon>Bacteria</taxon>
        <taxon>Pseudomonadati</taxon>
        <taxon>Verrucomicrobiota</taxon>
        <taxon>Opitutia</taxon>
        <taxon>Puniceicoccales</taxon>
        <taxon>Puniceicoccaceae</taxon>
        <taxon>Puniceicoccus</taxon>
    </lineage>
</organism>
<dbReference type="EMBL" id="JACHVA010000082">
    <property type="protein sequence ID" value="MBC2602176.1"/>
    <property type="molecule type" value="Genomic_DNA"/>
</dbReference>
<feature type="compositionally biased region" description="Polar residues" evidence="1">
    <location>
        <begin position="1"/>
        <end position="12"/>
    </location>
</feature>
<dbReference type="SUPFAM" id="SSF52833">
    <property type="entry name" value="Thioredoxin-like"/>
    <property type="match status" value="1"/>
</dbReference>
<feature type="region of interest" description="Disordered" evidence="1">
    <location>
        <begin position="1"/>
        <end position="24"/>
    </location>
</feature>
<dbReference type="InterPro" id="IPR036249">
    <property type="entry name" value="Thioredoxin-like_sf"/>
</dbReference>
<evidence type="ECO:0000259" key="2">
    <source>
        <dbReference type="PROSITE" id="PS51352"/>
    </source>
</evidence>
<dbReference type="PROSITE" id="PS51352">
    <property type="entry name" value="THIOREDOXIN_2"/>
    <property type="match status" value="1"/>
</dbReference>
<comment type="caution">
    <text evidence="3">The sequence shown here is derived from an EMBL/GenBank/DDBJ whole genome shotgun (WGS) entry which is preliminary data.</text>
</comment>
<proteinExistence type="predicted"/>
<dbReference type="InterPro" id="IPR000866">
    <property type="entry name" value="AhpC/TSA"/>
</dbReference>
<sequence>MPDSTHSPNAGNSPDPGDIGSEAPTFSLSSLDGQRIDLERICQSQNVLLWFSRGFQCNFCRSHMMEFIGGYDQVKQVGAELIQVAPNLSSSAQRFFGSDIPPFPFVCDPDKRLYAVYGLGDRGALDAAKNAVVTLATSIKTGEIGTTARGVYLDVANRNFFRRLHHHAATAVEHGLFLIDRGRIIQHKTVVGPIDPIPQIEEMMSIIRERCLA</sequence>
<dbReference type="InterPro" id="IPR013766">
    <property type="entry name" value="Thioredoxin_domain"/>
</dbReference>
<accession>A0A7X1AY85</accession>
<dbReference type="Proteomes" id="UP000525652">
    <property type="component" value="Unassembled WGS sequence"/>
</dbReference>
<reference evidence="3 4" key="1">
    <citation type="submission" date="2020-07" db="EMBL/GenBank/DDBJ databases">
        <authorList>
            <person name="Feng X."/>
        </authorList>
    </citation>
    <scope>NUCLEOTIDE SEQUENCE [LARGE SCALE GENOMIC DNA]</scope>
    <source>
        <strain evidence="3 4">JCM14086</strain>
    </source>
</reference>
<dbReference type="AlphaFoldDB" id="A0A7X1AY85"/>
<name>A0A7X1AY85_9BACT</name>
<keyword evidence="4" id="KW-1185">Reference proteome</keyword>
<dbReference type="GO" id="GO:0016491">
    <property type="term" value="F:oxidoreductase activity"/>
    <property type="evidence" value="ECO:0007669"/>
    <property type="project" value="InterPro"/>
</dbReference>
<dbReference type="Gene3D" id="3.40.30.10">
    <property type="entry name" value="Glutaredoxin"/>
    <property type="match status" value="1"/>
</dbReference>
<feature type="domain" description="Thioredoxin" evidence="2">
    <location>
        <begin position="17"/>
        <end position="137"/>
    </location>
</feature>
<dbReference type="Pfam" id="PF00578">
    <property type="entry name" value="AhpC-TSA"/>
    <property type="match status" value="1"/>
</dbReference>
<dbReference type="GO" id="GO:0016209">
    <property type="term" value="F:antioxidant activity"/>
    <property type="evidence" value="ECO:0007669"/>
    <property type="project" value="InterPro"/>
</dbReference>
<evidence type="ECO:0000256" key="1">
    <source>
        <dbReference type="SAM" id="MobiDB-lite"/>
    </source>
</evidence>
<evidence type="ECO:0000313" key="3">
    <source>
        <dbReference type="EMBL" id="MBC2602176.1"/>
    </source>
</evidence>
<dbReference type="RefSeq" id="WP_185692874.1">
    <property type="nucleotide sequence ID" value="NZ_JACHVA010000082.1"/>
</dbReference>
<evidence type="ECO:0000313" key="4">
    <source>
        <dbReference type="Proteomes" id="UP000525652"/>
    </source>
</evidence>
<protein>
    <submittedName>
        <fullName evidence="3">Redoxin domain-containing protein</fullName>
    </submittedName>
</protein>